<evidence type="ECO:0000313" key="1">
    <source>
        <dbReference type="EMBL" id="CAK70483.1"/>
    </source>
</evidence>
<dbReference type="InParanoid" id="A0CI66"/>
<keyword evidence="2" id="KW-1185">Reference proteome</keyword>
<name>A0CI66_PARTE</name>
<reference evidence="1 2" key="1">
    <citation type="journal article" date="2006" name="Nature">
        <title>Global trends of whole-genome duplications revealed by the ciliate Paramecium tetraurelia.</title>
        <authorList>
            <consortium name="Genoscope"/>
            <person name="Aury J.-M."/>
            <person name="Jaillon O."/>
            <person name="Duret L."/>
            <person name="Noel B."/>
            <person name="Jubin C."/>
            <person name="Porcel B.M."/>
            <person name="Segurens B."/>
            <person name="Daubin V."/>
            <person name="Anthouard V."/>
            <person name="Aiach N."/>
            <person name="Arnaiz O."/>
            <person name="Billaut A."/>
            <person name="Beisson J."/>
            <person name="Blanc I."/>
            <person name="Bouhouche K."/>
            <person name="Camara F."/>
            <person name="Duharcourt S."/>
            <person name="Guigo R."/>
            <person name="Gogendeau D."/>
            <person name="Katinka M."/>
            <person name="Keller A.-M."/>
            <person name="Kissmehl R."/>
            <person name="Klotz C."/>
            <person name="Koll F."/>
            <person name="Le Moue A."/>
            <person name="Lepere C."/>
            <person name="Malinsky S."/>
            <person name="Nowacki M."/>
            <person name="Nowak J.K."/>
            <person name="Plattner H."/>
            <person name="Poulain J."/>
            <person name="Ruiz F."/>
            <person name="Serrano V."/>
            <person name="Zagulski M."/>
            <person name="Dessen P."/>
            <person name="Betermier M."/>
            <person name="Weissenbach J."/>
            <person name="Scarpelli C."/>
            <person name="Schachter V."/>
            <person name="Sperling L."/>
            <person name="Meyer E."/>
            <person name="Cohen J."/>
            <person name="Wincker P."/>
        </authorList>
    </citation>
    <scope>NUCLEOTIDE SEQUENCE [LARGE SCALE GENOMIC DNA]</scope>
    <source>
        <strain evidence="1 2">Stock d4-2</strain>
    </source>
</reference>
<accession>A0CI66</accession>
<dbReference type="GeneID" id="5023665"/>
<dbReference type="EMBL" id="CT868085">
    <property type="protein sequence ID" value="CAK70483.1"/>
    <property type="molecule type" value="Genomic_DNA"/>
</dbReference>
<dbReference type="HOGENOM" id="CLU_1762322_0_0_1"/>
<proteinExistence type="predicted"/>
<dbReference type="AlphaFoldDB" id="A0CI66"/>
<gene>
    <name evidence="1" type="ORF">GSPATT00007618001</name>
</gene>
<dbReference type="Proteomes" id="UP000000600">
    <property type="component" value="Unassembled WGS sequence"/>
</dbReference>
<dbReference type="RefSeq" id="XP_001437880.1">
    <property type="nucleotide sequence ID" value="XM_001437843.1"/>
</dbReference>
<protein>
    <submittedName>
        <fullName evidence="1">Uncharacterized protein</fullName>
    </submittedName>
</protein>
<evidence type="ECO:0000313" key="2">
    <source>
        <dbReference type="Proteomes" id="UP000000600"/>
    </source>
</evidence>
<organism evidence="1 2">
    <name type="scientific">Paramecium tetraurelia</name>
    <dbReference type="NCBI Taxonomy" id="5888"/>
    <lineage>
        <taxon>Eukaryota</taxon>
        <taxon>Sar</taxon>
        <taxon>Alveolata</taxon>
        <taxon>Ciliophora</taxon>
        <taxon>Intramacronucleata</taxon>
        <taxon>Oligohymenophorea</taxon>
        <taxon>Peniculida</taxon>
        <taxon>Parameciidae</taxon>
        <taxon>Paramecium</taxon>
    </lineage>
</organism>
<dbReference type="KEGG" id="ptm:GSPATT00007618001"/>
<sequence length="148" mass="17512">MYLHQYSMNAESTFRWPGVIRIKGPRHQIVWELLHYIHSIAWFSLTTKTLNSSNRILELTKKIRNYIIGSQYQLPCYKTQVKSISIRIPQNNKHREPQSLNKFQDEQIKDQYVKEAAYDQQISFNFETLLTSVVTQTCTIISRTPIYA</sequence>